<sequence>MSSPLPGRLKAARQAAGMTQRQLGEYLGMEPNLASARMTQYEKGQHAPNFQMLKRLSEVLKVPIPYLFCEDDTVAELILELDKLDQAELKNLLAQLREGTATGKNGKGAADS</sequence>
<dbReference type="AlphaFoldDB" id="A0A368TUH3"/>
<evidence type="ECO:0000259" key="1">
    <source>
        <dbReference type="PROSITE" id="PS50943"/>
    </source>
</evidence>
<gene>
    <name evidence="2" type="ORF">DU506_15190</name>
</gene>
<comment type="caution">
    <text evidence="2">The sequence shown here is derived from an EMBL/GenBank/DDBJ whole genome shotgun (WGS) entry which is preliminary data.</text>
</comment>
<dbReference type="SMART" id="SM00530">
    <property type="entry name" value="HTH_XRE"/>
    <property type="match status" value="1"/>
</dbReference>
<organism evidence="2 3">
    <name type="scientific">Vreelandella rituensis</name>
    <dbReference type="NCBI Taxonomy" id="2282306"/>
    <lineage>
        <taxon>Bacteria</taxon>
        <taxon>Pseudomonadati</taxon>
        <taxon>Pseudomonadota</taxon>
        <taxon>Gammaproteobacteria</taxon>
        <taxon>Oceanospirillales</taxon>
        <taxon>Halomonadaceae</taxon>
        <taxon>Vreelandella</taxon>
    </lineage>
</organism>
<dbReference type="PROSITE" id="PS50943">
    <property type="entry name" value="HTH_CROC1"/>
    <property type="match status" value="1"/>
</dbReference>
<dbReference type="Proteomes" id="UP000253204">
    <property type="component" value="Unassembled WGS sequence"/>
</dbReference>
<feature type="domain" description="HTH cro/C1-type" evidence="1">
    <location>
        <begin position="9"/>
        <end position="67"/>
    </location>
</feature>
<proteinExistence type="predicted"/>
<dbReference type="EMBL" id="QPIJ01000041">
    <property type="protein sequence ID" value="RCV88288.1"/>
    <property type="molecule type" value="Genomic_DNA"/>
</dbReference>
<dbReference type="Pfam" id="PF01381">
    <property type="entry name" value="HTH_3"/>
    <property type="match status" value="1"/>
</dbReference>
<dbReference type="Gene3D" id="1.10.260.40">
    <property type="entry name" value="lambda repressor-like DNA-binding domains"/>
    <property type="match status" value="1"/>
</dbReference>
<protein>
    <submittedName>
        <fullName evidence="2">XRE family transcriptional regulator</fullName>
    </submittedName>
</protein>
<evidence type="ECO:0000313" key="2">
    <source>
        <dbReference type="EMBL" id="RCV88288.1"/>
    </source>
</evidence>
<reference evidence="2 3" key="1">
    <citation type="submission" date="2018-07" db="EMBL/GenBank/DDBJ databases">
        <title>Halomonas rutogse sp. nov., isolated from Lake TangqianCo on Tibetan Plateau.</title>
        <authorList>
            <person name="Lu H."/>
            <person name="Xing P."/>
            <person name="Wu Q."/>
        </authorList>
    </citation>
    <scope>NUCLEOTIDE SEQUENCE [LARGE SCALE GENOMIC DNA]</scope>
    <source>
        <strain evidence="2 3">TQ8S</strain>
    </source>
</reference>
<dbReference type="RefSeq" id="WP_114487749.1">
    <property type="nucleotide sequence ID" value="NZ_CBCSHM010000063.1"/>
</dbReference>
<accession>A0A368TUH3</accession>
<keyword evidence="3" id="KW-1185">Reference proteome</keyword>
<name>A0A368TUH3_9GAMM</name>
<dbReference type="GO" id="GO:0003677">
    <property type="term" value="F:DNA binding"/>
    <property type="evidence" value="ECO:0007669"/>
    <property type="project" value="InterPro"/>
</dbReference>
<dbReference type="OrthoDB" id="6006530at2"/>
<dbReference type="InterPro" id="IPR001387">
    <property type="entry name" value="Cro/C1-type_HTH"/>
</dbReference>
<evidence type="ECO:0000313" key="3">
    <source>
        <dbReference type="Proteomes" id="UP000253204"/>
    </source>
</evidence>
<dbReference type="InterPro" id="IPR010982">
    <property type="entry name" value="Lambda_DNA-bd_dom_sf"/>
</dbReference>
<dbReference type="SUPFAM" id="SSF47413">
    <property type="entry name" value="lambda repressor-like DNA-binding domains"/>
    <property type="match status" value="1"/>
</dbReference>
<dbReference type="CDD" id="cd00093">
    <property type="entry name" value="HTH_XRE"/>
    <property type="match status" value="1"/>
</dbReference>